<name>A0A1R2D0N6_9CILI</name>
<gene>
    <name evidence="1" type="ORF">SteCoe_1996</name>
</gene>
<dbReference type="EMBL" id="MPUH01000021">
    <property type="protein sequence ID" value="OMJ94812.1"/>
    <property type="molecule type" value="Genomic_DNA"/>
</dbReference>
<dbReference type="Proteomes" id="UP000187209">
    <property type="component" value="Unassembled WGS sequence"/>
</dbReference>
<proteinExistence type="predicted"/>
<dbReference type="AlphaFoldDB" id="A0A1R2D0N6"/>
<comment type="caution">
    <text evidence="1">The sequence shown here is derived from an EMBL/GenBank/DDBJ whole genome shotgun (WGS) entry which is preliminary data.</text>
</comment>
<evidence type="ECO:0000313" key="1">
    <source>
        <dbReference type="EMBL" id="OMJ94812.1"/>
    </source>
</evidence>
<accession>A0A1R2D0N6</accession>
<protein>
    <submittedName>
        <fullName evidence="1">Uncharacterized protein</fullName>
    </submittedName>
</protein>
<sequence length="407" mass="47797">MSEHLDADTHSNKCASKDCENVLTIRNNYVGPLNYKYCIECINSYACEFCMSKYIFMSNDQNKVNTCFDCSWKYYHDTHQNSVLKNVTNLPGKTNARALIHHFKEKFPDINEQSIEEFYHNTNLSNYYTRLCLAEKALLKAYEKCANIDNALAFQLFIEYINTLFELGKTTEALNAFKSRLEENYFVKYITLMDYCGTEYFKKEKYDLEKIGSELVNCPDDLNSTRIKYFLNFKERYTEIENSLQKLEHNSAFNTKIFIDCLRYVNLKDLKEDSLLNAIHLAKSYCPSYVLISSLYVLLSKFYKYYYSSFEKSLNSLEEAAKIWIRANTENEFAVKIFIKLSKAYITIDIIKSKAIILHCMKFADKSNHQEIKVKALKVLRDIFVSNHEYDKVCAAERKLWEIKNSS</sequence>
<keyword evidence="2" id="KW-1185">Reference proteome</keyword>
<organism evidence="1 2">
    <name type="scientific">Stentor coeruleus</name>
    <dbReference type="NCBI Taxonomy" id="5963"/>
    <lineage>
        <taxon>Eukaryota</taxon>
        <taxon>Sar</taxon>
        <taxon>Alveolata</taxon>
        <taxon>Ciliophora</taxon>
        <taxon>Postciliodesmatophora</taxon>
        <taxon>Heterotrichea</taxon>
        <taxon>Heterotrichida</taxon>
        <taxon>Stentoridae</taxon>
        <taxon>Stentor</taxon>
    </lineage>
</organism>
<reference evidence="1 2" key="1">
    <citation type="submission" date="2016-11" db="EMBL/GenBank/DDBJ databases">
        <title>The macronuclear genome of Stentor coeruleus: a giant cell with tiny introns.</title>
        <authorList>
            <person name="Slabodnick M."/>
            <person name="Ruby J.G."/>
            <person name="Reiff S.B."/>
            <person name="Swart E.C."/>
            <person name="Gosai S."/>
            <person name="Prabakaran S."/>
            <person name="Witkowska E."/>
            <person name="Larue G.E."/>
            <person name="Fisher S."/>
            <person name="Freeman R.M."/>
            <person name="Gunawardena J."/>
            <person name="Chu W."/>
            <person name="Stover N.A."/>
            <person name="Gregory B.D."/>
            <person name="Nowacki M."/>
            <person name="Derisi J."/>
            <person name="Roy S.W."/>
            <person name="Marshall W.F."/>
            <person name="Sood P."/>
        </authorList>
    </citation>
    <scope>NUCLEOTIDE SEQUENCE [LARGE SCALE GENOMIC DNA]</scope>
    <source>
        <strain evidence="1">WM001</strain>
    </source>
</reference>
<evidence type="ECO:0000313" key="2">
    <source>
        <dbReference type="Proteomes" id="UP000187209"/>
    </source>
</evidence>